<dbReference type="OrthoDB" id="27140at2759"/>
<reference evidence="1 2" key="1">
    <citation type="journal article" date="2020" name="Nat. Food">
        <title>A phased Vanilla planifolia genome enables genetic improvement of flavour and production.</title>
        <authorList>
            <person name="Hasing T."/>
            <person name="Tang H."/>
            <person name="Brym M."/>
            <person name="Khazi F."/>
            <person name="Huang T."/>
            <person name="Chambers A.H."/>
        </authorList>
    </citation>
    <scope>NUCLEOTIDE SEQUENCE [LARGE SCALE GENOMIC DNA]</scope>
    <source>
        <tissue evidence="1">Leaf</tissue>
    </source>
</reference>
<keyword evidence="2" id="KW-1185">Reference proteome</keyword>
<gene>
    <name evidence="1" type="ORF">HPP92_010553</name>
</gene>
<dbReference type="EMBL" id="JADCNL010000005">
    <property type="protein sequence ID" value="KAG0479695.1"/>
    <property type="molecule type" value="Genomic_DNA"/>
</dbReference>
<dbReference type="Proteomes" id="UP000636800">
    <property type="component" value="Chromosome 5"/>
</dbReference>
<comment type="caution">
    <text evidence="1">The sequence shown here is derived from an EMBL/GenBank/DDBJ whole genome shotgun (WGS) entry which is preliminary data.</text>
</comment>
<protein>
    <submittedName>
        <fullName evidence="1">Uncharacterized protein</fullName>
    </submittedName>
</protein>
<dbReference type="AlphaFoldDB" id="A0A835V0Y7"/>
<accession>A0A835V0Y7</accession>
<evidence type="ECO:0000313" key="2">
    <source>
        <dbReference type="Proteomes" id="UP000636800"/>
    </source>
</evidence>
<sequence>MDGANSDNESRPPPHFRTILLLEVLSKKKRKKKRWEFNPELPIPTSRRPLPGGPLGSLAICCFQPWWIAW</sequence>
<evidence type="ECO:0000313" key="1">
    <source>
        <dbReference type="EMBL" id="KAG0479695.1"/>
    </source>
</evidence>
<organism evidence="1 2">
    <name type="scientific">Vanilla planifolia</name>
    <name type="common">Vanilla</name>
    <dbReference type="NCBI Taxonomy" id="51239"/>
    <lineage>
        <taxon>Eukaryota</taxon>
        <taxon>Viridiplantae</taxon>
        <taxon>Streptophyta</taxon>
        <taxon>Embryophyta</taxon>
        <taxon>Tracheophyta</taxon>
        <taxon>Spermatophyta</taxon>
        <taxon>Magnoliopsida</taxon>
        <taxon>Liliopsida</taxon>
        <taxon>Asparagales</taxon>
        <taxon>Orchidaceae</taxon>
        <taxon>Vanilloideae</taxon>
        <taxon>Vanilleae</taxon>
        <taxon>Vanilla</taxon>
    </lineage>
</organism>
<name>A0A835V0Y7_VANPL</name>
<proteinExistence type="predicted"/>